<feature type="transmembrane region" description="Helical" evidence="1">
    <location>
        <begin position="291"/>
        <end position="309"/>
    </location>
</feature>
<reference evidence="2 3" key="1">
    <citation type="submission" date="2019-03" db="EMBL/GenBank/DDBJ databases">
        <title>Genomic Encyclopedia of Type Strains, Phase IV (KMG-IV): sequencing the most valuable type-strain genomes for metagenomic binning, comparative biology and taxonomic classification.</title>
        <authorList>
            <person name="Goeker M."/>
        </authorList>
    </citation>
    <scope>NUCLEOTIDE SEQUENCE [LARGE SCALE GENOMIC DNA]</scope>
    <source>
        <strain evidence="2 3">DSM 29489</strain>
    </source>
</reference>
<comment type="caution">
    <text evidence="2">The sequence shown here is derived from an EMBL/GenBank/DDBJ whole genome shotgun (WGS) entry which is preliminary data.</text>
</comment>
<dbReference type="OrthoDB" id="2787347at2"/>
<keyword evidence="1" id="KW-0472">Membrane</keyword>
<evidence type="ECO:0000256" key="1">
    <source>
        <dbReference type="SAM" id="Phobius"/>
    </source>
</evidence>
<protein>
    <recommendedName>
        <fullName evidence="4">Dolichyl-phosphate-mannose-protein mannosyltransferase</fullName>
    </recommendedName>
</protein>
<sequence>MTIIFRVVFTLLLACSFLGYMLLTRKVIGMRWEFIPVFVFSAVACMVYFCGLAHILFAGSIVVMAAGLTASGILLVQRLKRKPPFKISFSLFHFFWIGGVLLFFSLLLRSELIHYDNFSHWAIVVKQMLSTNMFPTADSQLIDFKNYPLGISAFLYYVCRFVGHDQQVMLVAQGMLIFSCFYAMFGIISEKKRFLLYAFLGLGCASLSLFNITIRINNLLVDFLLPIYTLAIFAMAYYYRADHKRAFISVLPLAGLLTVTKSTGIIFAVIGLLFLLYMVFSHGGATAKRRILAFSVITLLVAVLPYIGWSWRMNTDLNGVTNKFDIQNMPEEKTAVQVQKIVTLFLRSSTDITTRSAMGILAFNLVAIAAIIFNAFVLKKKWRLWKALIALDAVLVLYYVGILGLYIFSMPLDEALWLAGFERYTSSIVVLFAGGLVLTATVDIENSFYYRVGQMPDGHAFYDAKSKRLYQQGVLVCMALAITLLLSEYNGILSTIQSYNTSLPHKIKIVTGDRWYGNGKEDESRYLFYAPDKDAQVTNFYMQYAGRYFLYAPKVDGICLFYEDNMENLLSSYDYLIIVESDTSARYLLRKHYGVTGKEGIYRIVSREGQAVLILEGSGGK</sequence>
<feature type="transmembrane region" description="Helical" evidence="1">
    <location>
        <begin position="259"/>
        <end position="279"/>
    </location>
</feature>
<feature type="transmembrane region" description="Helical" evidence="1">
    <location>
        <begin position="389"/>
        <end position="408"/>
    </location>
</feature>
<feature type="transmembrane region" description="Helical" evidence="1">
    <location>
        <begin position="30"/>
        <end position="49"/>
    </location>
</feature>
<feature type="transmembrane region" description="Helical" evidence="1">
    <location>
        <begin position="88"/>
        <end position="108"/>
    </location>
</feature>
<feature type="transmembrane region" description="Helical" evidence="1">
    <location>
        <begin position="357"/>
        <end position="377"/>
    </location>
</feature>
<feature type="transmembrane region" description="Helical" evidence="1">
    <location>
        <begin position="428"/>
        <end position="448"/>
    </location>
</feature>
<feature type="transmembrane region" description="Helical" evidence="1">
    <location>
        <begin position="170"/>
        <end position="188"/>
    </location>
</feature>
<evidence type="ECO:0000313" key="3">
    <source>
        <dbReference type="Proteomes" id="UP000295726"/>
    </source>
</evidence>
<dbReference type="Proteomes" id="UP000295726">
    <property type="component" value="Unassembled WGS sequence"/>
</dbReference>
<gene>
    <name evidence="2" type="ORF">EDD59_10195</name>
</gene>
<name>A0A4R3KGW1_9FIRM</name>
<evidence type="ECO:0000313" key="2">
    <source>
        <dbReference type="EMBL" id="TCS82690.1"/>
    </source>
</evidence>
<feature type="transmembrane region" description="Helical" evidence="1">
    <location>
        <begin position="219"/>
        <end position="239"/>
    </location>
</feature>
<feature type="transmembrane region" description="Helical" evidence="1">
    <location>
        <begin position="194"/>
        <end position="212"/>
    </location>
</feature>
<feature type="transmembrane region" description="Helical" evidence="1">
    <location>
        <begin position="147"/>
        <end position="163"/>
    </location>
</feature>
<accession>A0A4R3KGW1</accession>
<keyword evidence="1" id="KW-1133">Transmembrane helix</keyword>
<keyword evidence="3" id="KW-1185">Reference proteome</keyword>
<proteinExistence type="predicted"/>
<dbReference type="RefSeq" id="WP_132377887.1">
    <property type="nucleotide sequence ID" value="NZ_SLZZ01000001.1"/>
</dbReference>
<evidence type="ECO:0008006" key="4">
    <source>
        <dbReference type="Google" id="ProtNLM"/>
    </source>
</evidence>
<feature type="transmembrane region" description="Helical" evidence="1">
    <location>
        <begin position="6"/>
        <end position="23"/>
    </location>
</feature>
<dbReference type="EMBL" id="SLZZ01000001">
    <property type="protein sequence ID" value="TCS82690.1"/>
    <property type="molecule type" value="Genomic_DNA"/>
</dbReference>
<dbReference type="AlphaFoldDB" id="A0A4R3KGW1"/>
<feature type="transmembrane region" description="Helical" evidence="1">
    <location>
        <begin position="469"/>
        <end position="487"/>
    </location>
</feature>
<keyword evidence="1" id="KW-0812">Transmembrane</keyword>
<feature type="transmembrane region" description="Helical" evidence="1">
    <location>
        <begin position="55"/>
        <end position="76"/>
    </location>
</feature>
<organism evidence="2 3">
    <name type="scientific">Muricomes intestini</name>
    <dbReference type="NCBI Taxonomy" id="1796634"/>
    <lineage>
        <taxon>Bacteria</taxon>
        <taxon>Bacillati</taxon>
        <taxon>Bacillota</taxon>
        <taxon>Clostridia</taxon>
        <taxon>Lachnospirales</taxon>
        <taxon>Lachnospiraceae</taxon>
        <taxon>Muricomes</taxon>
    </lineage>
</organism>